<dbReference type="InterPro" id="IPR034804">
    <property type="entry name" value="SQR/QFR_C/D"/>
</dbReference>
<name>A0A1S7LKB9_MAGMO</name>
<dbReference type="AlphaFoldDB" id="A0A1S7LKB9"/>
<dbReference type="PROSITE" id="PS50125">
    <property type="entry name" value="GUANYLATE_CYCLASE_2"/>
    <property type="match status" value="1"/>
</dbReference>
<keyword evidence="4" id="KW-1133">Transmembrane helix</keyword>
<keyword evidence="7" id="KW-0456">Lyase</keyword>
<feature type="domain" description="2Fe-2S ferredoxin-type" evidence="6">
    <location>
        <begin position="248"/>
        <end position="349"/>
    </location>
</feature>
<feature type="transmembrane region" description="Helical" evidence="4">
    <location>
        <begin position="218"/>
        <end position="236"/>
    </location>
</feature>
<dbReference type="Pfam" id="PF00111">
    <property type="entry name" value="Fer2"/>
    <property type="match status" value="1"/>
</dbReference>
<dbReference type="InterPro" id="IPR012675">
    <property type="entry name" value="Beta-grasp_dom_sf"/>
</dbReference>
<sequence>MGMDRLRLISGLILLLYVTGHLANLFPGIWSLQAMNREFELWHELWESLAGKTLLYSAFILHLGTVFWGVARRRTLRLPALQIWQILLGLLIPWLMLRHWVAATGGESIWGLELDFRHVVALLWQGGWSSLVSQTAGVVVVWLHAMIGLHLWLRFKSWYPPWQGLLLVLAVVWPLLALAGFIAAGSEVQLRADQAQWWAVVEREGHITPEKLAEMTWVIGWVVTTYPLLLLLIFAGRQIRLWLLHRLSAVRLYYRDHHILPVTTGASVLETLQQAGIPHASVCGGRGRCTTCRVRLGEGGEALSPADAVEQRALRRVNLHGEEISSQQLRLACRIHPTEDLEVTPLLAPNCSYSESHLQPSHVTGEERELVVLFADLRGFTAMSEHRLPFDVVFILNRYFRAMGLSVEESGGYLDKFIGDGAMALFGLDVPVEQGCREALECLGRVHQRLAEVNEGLVNDLEQPLRVGIGVHMGRAVVGRLGHGQARQLTAIGDVVNTAARLESLCKPYGVAAIVSSDVMERSGFAHQHLQQHAISIRGRQQALQIYAAESLEDFIESSNKGLHGLKNGSD</sequence>
<dbReference type="CDD" id="cd00207">
    <property type="entry name" value="fer2"/>
    <property type="match status" value="1"/>
</dbReference>
<dbReference type="SUPFAM" id="SSF81343">
    <property type="entry name" value="Fumarate reductase respiratory complex transmembrane subunits"/>
    <property type="match status" value="1"/>
</dbReference>
<dbReference type="SMART" id="SM00044">
    <property type="entry name" value="CYCc"/>
    <property type="match status" value="1"/>
</dbReference>
<feature type="transmembrane region" description="Helical" evidence="4">
    <location>
        <begin position="165"/>
        <end position="184"/>
    </location>
</feature>
<dbReference type="GO" id="GO:0006171">
    <property type="term" value="P:cAMP biosynthetic process"/>
    <property type="evidence" value="ECO:0007669"/>
    <property type="project" value="TreeGrafter"/>
</dbReference>
<dbReference type="Gene3D" id="3.30.70.1230">
    <property type="entry name" value="Nucleotide cyclase"/>
    <property type="match status" value="1"/>
</dbReference>
<dbReference type="InterPro" id="IPR036010">
    <property type="entry name" value="2Fe-2S_ferredoxin-like_sf"/>
</dbReference>
<dbReference type="Pfam" id="PF00211">
    <property type="entry name" value="Guanylate_cyc"/>
    <property type="match status" value="1"/>
</dbReference>
<reference evidence="7" key="1">
    <citation type="submission" date="2015-04" db="EMBL/GenBank/DDBJ databases">
        <authorList>
            <person name="Syromyatnikov M.Y."/>
            <person name="Popov V.N."/>
        </authorList>
    </citation>
    <scope>NUCLEOTIDE SEQUENCE</scope>
    <source>
        <strain evidence="7">MO-1</strain>
    </source>
</reference>
<dbReference type="EC" id="4.6.1.1" evidence="7"/>
<accession>A0A1S7LKB9</accession>
<gene>
    <name evidence="7" type="ORF">MAGMO_2701</name>
</gene>
<feature type="domain" description="Guanylate cyclase" evidence="5">
    <location>
        <begin position="371"/>
        <end position="503"/>
    </location>
</feature>
<dbReference type="SUPFAM" id="SSF54292">
    <property type="entry name" value="2Fe-2S ferredoxin-like"/>
    <property type="match status" value="1"/>
</dbReference>
<dbReference type="PROSITE" id="PS51085">
    <property type="entry name" value="2FE2S_FER_2"/>
    <property type="match status" value="1"/>
</dbReference>
<dbReference type="GO" id="GO:0005886">
    <property type="term" value="C:plasma membrane"/>
    <property type="evidence" value="ECO:0007669"/>
    <property type="project" value="UniProtKB-SubCell"/>
</dbReference>
<dbReference type="InterPro" id="IPR001054">
    <property type="entry name" value="A/G_cyclase"/>
</dbReference>
<dbReference type="Gene3D" id="3.10.20.30">
    <property type="match status" value="1"/>
</dbReference>
<dbReference type="GO" id="GO:0004016">
    <property type="term" value="F:adenylate cyclase activity"/>
    <property type="evidence" value="ECO:0007669"/>
    <property type="project" value="UniProtKB-EC"/>
</dbReference>
<feature type="transmembrane region" description="Helical" evidence="4">
    <location>
        <begin position="131"/>
        <end position="153"/>
    </location>
</feature>
<dbReference type="CDD" id="cd07302">
    <property type="entry name" value="CHD"/>
    <property type="match status" value="1"/>
</dbReference>
<dbReference type="SUPFAM" id="SSF55073">
    <property type="entry name" value="Nucleotide cyclase"/>
    <property type="match status" value="1"/>
</dbReference>
<proteinExistence type="predicted"/>
<protein>
    <submittedName>
        <fullName evidence="7">Putative Adenylate cyclase</fullName>
        <ecNumber evidence="7">4.6.1.1</ecNumber>
    </submittedName>
</protein>
<feature type="transmembrane region" description="Helical" evidence="4">
    <location>
        <begin position="83"/>
        <end position="101"/>
    </location>
</feature>
<organism evidence="7">
    <name type="scientific">Magnetococcus massalia (strain MO-1)</name>
    <dbReference type="NCBI Taxonomy" id="451514"/>
    <lineage>
        <taxon>Bacteria</taxon>
        <taxon>Pseudomonadati</taxon>
        <taxon>Pseudomonadota</taxon>
        <taxon>Magnetococcia</taxon>
        <taxon>Magnetococcales</taxon>
        <taxon>Magnetococcaceae</taxon>
        <taxon>Magnetococcus</taxon>
    </lineage>
</organism>
<dbReference type="InterPro" id="IPR029787">
    <property type="entry name" value="Nucleotide_cyclase"/>
</dbReference>
<evidence type="ECO:0000256" key="2">
    <source>
        <dbReference type="ARBA" id="ARBA00022475"/>
    </source>
</evidence>
<dbReference type="GO" id="GO:0051536">
    <property type="term" value="F:iron-sulfur cluster binding"/>
    <property type="evidence" value="ECO:0007669"/>
    <property type="project" value="InterPro"/>
</dbReference>
<evidence type="ECO:0000259" key="5">
    <source>
        <dbReference type="PROSITE" id="PS50125"/>
    </source>
</evidence>
<evidence type="ECO:0000313" key="7">
    <source>
        <dbReference type="EMBL" id="CRH06853.1"/>
    </source>
</evidence>
<evidence type="ECO:0000259" key="6">
    <source>
        <dbReference type="PROSITE" id="PS51085"/>
    </source>
</evidence>
<evidence type="ECO:0000256" key="3">
    <source>
        <dbReference type="ARBA" id="ARBA00023136"/>
    </source>
</evidence>
<keyword evidence="3 4" id="KW-0472">Membrane</keyword>
<evidence type="ECO:0000256" key="1">
    <source>
        <dbReference type="ARBA" id="ARBA00004651"/>
    </source>
</evidence>
<dbReference type="GO" id="GO:0035556">
    <property type="term" value="P:intracellular signal transduction"/>
    <property type="evidence" value="ECO:0007669"/>
    <property type="project" value="InterPro"/>
</dbReference>
<keyword evidence="2" id="KW-1003">Cell membrane</keyword>
<dbReference type="PANTHER" id="PTHR43081:SF17">
    <property type="entry name" value="BLL5647 PROTEIN"/>
    <property type="match status" value="1"/>
</dbReference>
<evidence type="ECO:0000256" key="4">
    <source>
        <dbReference type="SAM" id="Phobius"/>
    </source>
</evidence>
<feature type="transmembrane region" description="Helical" evidence="4">
    <location>
        <begin position="12"/>
        <end position="33"/>
    </location>
</feature>
<dbReference type="InterPro" id="IPR001041">
    <property type="entry name" value="2Fe-2S_ferredoxin-type"/>
</dbReference>
<dbReference type="EMBL" id="LO017727">
    <property type="protein sequence ID" value="CRH06853.1"/>
    <property type="molecule type" value="Genomic_DNA"/>
</dbReference>
<feature type="transmembrane region" description="Helical" evidence="4">
    <location>
        <begin position="53"/>
        <end position="71"/>
    </location>
</feature>
<comment type="subcellular location">
    <subcellularLocation>
        <location evidence="1">Cell membrane</location>
        <topology evidence="1">Multi-pass membrane protein</topology>
    </subcellularLocation>
</comment>
<dbReference type="PANTHER" id="PTHR43081">
    <property type="entry name" value="ADENYLATE CYCLASE, TERMINAL-DIFFERENTIATION SPECIFIC-RELATED"/>
    <property type="match status" value="1"/>
</dbReference>
<dbReference type="InterPro" id="IPR050697">
    <property type="entry name" value="Adenylyl/Guanylyl_Cyclase_3/4"/>
</dbReference>
<keyword evidence="4" id="KW-0812">Transmembrane</keyword>